<keyword evidence="3" id="KW-1185">Reference proteome</keyword>
<evidence type="ECO:0000313" key="2">
    <source>
        <dbReference type="EMBL" id="MDQ0273231.1"/>
    </source>
</evidence>
<organism evidence="2 3">
    <name type="scientific">Cytobacillus purgationiresistens</name>
    <dbReference type="NCBI Taxonomy" id="863449"/>
    <lineage>
        <taxon>Bacteria</taxon>
        <taxon>Bacillati</taxon>
        <taxon>Bacillota</taxon>
        <taxon>Bacilli</taxon>
        <taxon>Bacillales</taxon>
        <taxon>Bacillaceae</taxon>
        <taxon>Cytobacillus</taxon>
    </lineage>
</organism>
<reference evidence="2 3" key="1">
    <citation type="submission" date="2023-07" db="EMBL/GenBank/DDBJ databases">
        <title>Genomic Encyclopedia of Type Strains, Phase IV (KMG-IV): sequencing the most valuable type-strain genomes for metagenomic binning, comparative biology and taxonomic classification.</title>
        <authorList>
            <person name="Goeker M."/>
        </authorList>
    </citation>
    <scope>NUCLEOTIDE SEQUENCE [LARGE SCALE GENOMIC DNA]</scope>
    <source>
        <strain evidence="2 3">DSM 23494</strain>
    </source>
</reference>
<dbReference type="EMBL" id="JAUSUB010000035">
    <property type="protein sequence ID" value="MDQ0273231.1"/>
    <property type="molecule type" value="Genomic_DNA"/>
</dbReference>
<dbReference type="InterPro" id="IPR036921">
    <property type="entry name" value="PurM-like_N_sf"/>
</dbReference>
<gene>
    <name evidence="2" type="ORF">J2S17_005152</name>
</gene>
<proteinExistence type="predicted"/>
<name>A0ABU0AR56_9BACI</name>
<dbReference type="Proteomes" id="UP001238088">
    <property type="component" value="Unassembled WGS sequence"/>
</dbReference>
<dbReference type="Pfam" id="PF00586">
    <property type="entry name" value="AIRS"/>
    <property type="match status" value="1"/>
</dbReference>
<accession>A0ABU0AR56</accession>
<evidence type="ECO:0000259" key="1">
    <source>
        <dbReference type="Pfam" id="PF00586"/>
    </source>
</evidence>
<sequence>MRDIITIPFTSEESIVIASDNSGGIGLKAEDFVQVPYEMVAYYAFRVAVMECMAAGAKPFAVTLQNFCGEEAWQALTNGIAKGCSELDMSEVPLTGSTESNFSLDQSAVGLTVMGRMKPTHYTGAIKFSNQLNIAVIGTPLVGQELVEREEEAVPLSLFKQICQMNDVVLLPVGSKGILIELNTLFSNRTFRDDSVSSELDLHQSSGPATCFIAVFGHEKQEELQAATGRFFHKLIY</sequence>
<dbReference type="SUPFAM" id="SSF55326">
    <property type="entry name" value="PurM N-terminal domain-like"/>
    <property type="match status" value="1"/>
</dbReference>
<feature type="domain" description="PurM-like N-terminal" evidence="1">
    <location>
        <begin position="28"/>
        <end position="117"/>
    </location>
</feature>
<comment type="caution">
    <text evidence="2">The sequence shown here is derived from an EMBL/GenBank/DDBJ whole genome shotgun (WGS) entry which is preliminary data.</text>
</comment>
<dbReference type="InterPro" id="IPR016188">
    <property type="entry name" value="PurM-like_N"/>
</dbReference>
<evidence type="ECO:0000313" key="3">
    <source>
        <dbReference type="Proteomes" id="UP001238088"/>
    </source>
</evidence>
<dbReference type="RefSeq" id="WP_307479074.1">
    <property type="nucleotide sequence ID" value="NZ_JAUSUB010000035.1"/>
</dbReference>
<protein>
    <recommendedName>
        <fullName evidence="1">PurM-like N-terminal domain-containing protein</fullName>
    </recommendedName>
</protein>